<dbReference type="NCBIfam" id="TIGR00095">
    <property type="entry name" value="16S rRNA (guanine(966)-N(2))-methyltransferase RsmD"/>
    <property type="match status" value="1"/>
</dbReference>
<evidence type="ECO:0000256" key="9">
    <source>
        <dbReference type="ARBA" id="ARBA00048326"/>
    </source>
</evidence>
<evidence type="ECO:0000256" key="6">
    <source>
        <dbReference type="ARBA" id="ARBA00022679"/>
    </source>
</evidence>
<evidence type="ECO:0000256" key="2">
    <source>
        <dbReference type="ARBA" id="ARBA00005269"/>
    </source>
</evidence>
<dbReference type="GO" id="GO:0052913">
    <property type="term" value="F:16S rRNA (guanine(966)-N(2))-methyltransferase activity"/>
    <property type="evidence" value="ECO:0007669"/>
    <property type="project" value="UniProtKB-EC"/>
</dbReference>
<evidence type="ECO:0000256" key="1">
    <source>
        <dbReference type="ARBA" id="ARBA00002649"/>
    </source>
</evidence>
<evidence type="ECO:0000256" key="5">
    <source>
        <dbReference type="ARBA" id="ARBA00022603"/>
    </source>
</evidence>
<evidence type="ECO:0000256" key="4">
    <source>
        <dbReference type="ARBA" id="ARBA00013682"/>
    </source>
</evidence>
<dbReference type="PIRSF" id="PIRSF004553">
    <property type="entry name" value="CHP00095"/>
    <property type="match status" value="1"/>
</dbReference>
<dbReference type="EMBL" id="DRMS01000199">
    <property type="protein sequence ID" value="HFC92211.1"/>
    <property type="molecule type" value="Genomic_DNA"/>
</dbReference>
<dbReference type="SUPFAM" id="SSF53335">
    <property type="entry name" value="S-adenosyl-L-methionine-dependent methyltransferases"/>
    <property type="match status" value="1"/>
</dbReference>
<dbReference type="Pfam" id="PF03602">
    <property type="entry name" value="Cons_hypoth95"/>
    <property type="match status" value="1"/>
</dbReference>
<dbReference type="PANTHER" id="PTHR43542:SF1">
    <property type="entry name" value="METHYLTRANSFERASE"/>
    <property type="match status" value="1"/>
</dbReference>
<proteinExistence type="inferred from homology"/>
<evidence type="ECO:0000256" key="8">
    <source>
        <dbReference type="ARBA" id="ARBA00033371"/>
    </source>
</evidence>
<sequence>PTPDRVRETLFNWLQRSIAHARCLDLFAGSGALGLEALSRGASEVVFIEKYRPAARQLEQNLALLKASNSVINQDAKTYLLKESQAFDVIFLDPPFRQGLLPVMLELIIENKLINNNALIYLEHEAEANYDWQDWQLETIKETKAGQVKSYLLKQKN</sequence>
<dbReference type="Gene3D" id="3.40.50.150">
    <property type="entry name" value="Vaccinia Virus protein VP39"/>
    <property type="match status" value="1"/>
</dbReference>
<keyword evidence="5 10" id="KW-0489">Methyltransferase</keyword>
<dbReference type="Proteomes" id="UP000885750">
    <property type="component" value="Unassembled WGS sequence"/>
</dbReference>
<dbReference type="PROSITE" id="PS00092">
    <property type="entry name" value="N6_MTASE"/>
    <property type="match status" value="1"/>
</dbReference>
<dbReference type="InterPro" id="IPR004398">
    <property type="entry name" value="RNA_MeTrfase_RsmD"/>
</dbReference>
<dbReference type="CDD" id="cd02440">
    <property type="entry name" value="AdoMet_MTases"/>
    <property type="match status" value="1"/>
</dbReference>
<dbReference type="EC" id="2.1.1.171" evidence="3"/>
<keyword evidence="6 10" id="KW-0808">Transferase</keyword>
<feature type="non-terminal residue" evidence="10">
    <location>
        <position position="1"/>
    </location>
</feature>
<comment type="catalytic activity">
    <reaction evidence="9">
        <text>guanosine(966) in 16S rRNA + S-adenosyl-L-methionine = N(2)-methylguanosine(966) in 16S rRNA + S-adenosyl-L-homocysteine + H(+)</text>
        <dbReference type="Rhea" id="RHEA:23548"/>
        <dbReference type="Rhea" id="RHEA-COMP:10211"/>
        <dbReference type="Rhea" id="RHEA-COMP:10212"/>
        <dbReference type="ChEBI" id="CHEBI:15378"/>
        <dbReference type="ChEBI" id="CHEBI:57856"/>
        <dbReference type="ChEBI" id="CHEBI:59789"/>
        <dbReference type="ChEBI" id="CHEBI:74269"/>
        <dbReference type="ChEBI" id="CHEBI:74481"/>
        <dbReference type="EC" id="2.1.1.171"/>
    </reaction>
</comment>
<name>A0A7V2WUK0_LEUMU</name>
<protein>
    <recommendedName>
        <fullName evidence="4">Ribosomal RNA small subunit methyltransferase D</fullName>
        <ecNumber evidence="3">2.1.1.171</ecNumber>
    </recommendedName>
    <alternativeName>
        <fullName evidence="7">16S rRNA m2G966 methyltransferase</fullName>
    </alternativeName>
    <alternativeName>
        <fullName evidence="8">rRNA (guanine-N(2)-)-methyltransferase</fullName>
    </alternativeName>
</protein>
<comment type="function">
    <text evidence="1">Specifically methylates the guanine in position 966 of 16S rRNA in the assembled 30S particle.</text>
</comment>
<organism evidence="10">
    <name type="scientific">Leucothrix mucor</name>
    <dbReference type="NCBI Taxonomy" id="45248"/>
    <lineage>
        <taxon>Bacteria</taxon>
        <taxon>Pseudomonadati</taxon>
        <taxon>Pseudomonadota</taxon>
        <taxon>Gammaproteobacteria</taxon>
        <taxon>Thiotrichales</taxon>
        <taxon>Thiotrichaceae</taxon>
        <taxon>Leucothrix</taxon>
    </lineage>
</organism>
<dbReference type="AlphaFoldDB" id="A0A7V2WUK0"/>
<dbReference type="PANTHER" id="PTHR43542">
    <property type="entry name" value="METHYLTRANSFERASE"/>
    <property type="match status" value="1"/>
</dbReference>
<gene>
    <name evidence="10" type="primary">rsmD</name>
    <name evidence="10" type="ORF">ENJ51_05295</name>
</gene>
<evidence type="ECO:0000313" key="10">
    <source>
        <dbReference type="EMBL" id="HFC92211.1"/>
    </source>
</evidence>
<dbReference type="InterPro" id="IPR029063">
    <property type="entry name" value="SAM-dependent_MTases_sf"/>
</dbReference>
<comment type="caution">
    <text evidence="10">The sequence shown here is derived from an EMBL/GenBank/DDBJ whole genome shotgun (WGS) entry which is preliminary data.</text>
</comment>
<reference evidence="10" key="1">
    <citation type="journal article" date="2020" name="mSystems">
        <title>Genome- and Community-Level Interaction Insights into Carbon Utilization and Element Cycling Functions of Hydrothermarchaeota in Hydrothermal Sediment.</title>
        <authorList>
            <person name="Zhou Z."/>
            <person name="Liu Y."/>
            <person name="Xu W."/>
            <person name="Pan J."/>
            <person name="Luo Z.H."/>
            <person name="Li M."/>
        </authorList>
    </citation>
    <scope>NUCLEOTIDE SEQUENCE [LARGE SCALE GENOMIC DNA]</scope>
    <source>
        <strain evidence="10">HyVt-493</strain>
    </source>
</reference>
<dbReference type="InterPro" id="IPR002052">
    <property type="entry name" value="DNA_methylase_N6_adenine_CS"/>
</dbReference>
<evidence type="ECO:0000256" key="3">
    <source>
        <dbReference type="ARBA" id="ARBA00012141"/>
    </source>
</evidence>
<comment type="similarity">
    <text evidence="2">Belongs to the methyltransferase superfamily. RsmD family.</text>
</comment>
<evidence type="ECO:0000256" key="7">
    <source>
        <dbReference type="ARBA" id="ARBA00031268"/>
    </source>
</evidence>
<accession>A0A7V2WUK0</accession>
<dbReference type="GO" id="GO:0003676">
    <property type="term" value="F:nucleic acid binding"/>
    <property type="evidence" value="ECO:0007669"/>
    <property type="project" value="InterPro"/>
</dbReference>